<name>A0A821JL55_9BILA</name>
<accession>A0A821JL55</accession>
<proteinExistence type="predicted"/>
<comment type="caution">
    <text evidence="2">The sequence shown here is derived from an EMBL/GenBank/DDBJ whole genome shotgun (WGS) entry which is preliminary data.</text>
</comment>
<dbReference type="AlphaFoldDB" id="A0A821JL55"/>
<gene>
    <name evidence="2" type="ORF">UJA718_LOCUS37226</name>
</gene>
<dbReference type="PANTHER" id="PTHR15735">
    <property type="entry name" value="FCH AND DOUBLE SH3 DOMAINS PROTEIN"/>
    <property type="match status" value="1"/>
</dbReference>
<dbReference type="InterPro" id="IPR027267">
    <property type="entry name" value="AH/BAR_dom_sf"/>
</dbReference>
<feature type="non-terminal residue" evidence="2">
    <location>
        <position position="117"/>
    </location>
</feature>
<dbReference type="Proteomes" id="UP000663873">
    <property type="component" value="Unassembled WGS sequence"/>
</dbReference>
<dbReference type="EMBL" id="CAJOBP010036777">
    <property type="protein sequence ID" value="CAF4720540.1"/>
    <property type="molecule type" value="Genomic_DNA"/>
</dbReference>
<protein>
    <submittedName>
        <fullName evidence="2">Uncharacterized protein</fullName>
    </submittedName>
</protein>
<evidence type="ECO:0000313" key="2">
    <source>
        <dbReference type="EMBL" id="CAF4720540.1"/>
    </source>
</evidence>
<keyword evidence="3" id="KW-1185">Reference proteome</keyword>
<reference evidence="2" key="1">
    <citation type="submission" date="2021-02" db="EMBL/GenBank/DDBJ databases">
        <authorList>
            <person name="Nowell W R."/>
        </authorList>
    </citation>
    <scope>NUCLEOTIDE SEQUENCE</scope>
</reference>
<evidence type="ECO:0000256" key="1">
    <source>
        <dbReference type="SAM" id="Coils"/>
    </source>
</evidence>
<dbReference type="Gene3D" id="1.20.1270.60">
    <property type="entry name" value="Arfaptin homology (AH) domain/BAR domain"/>
    <property type="match status" value="1"/>
</dbReference>
<organism evidence="2 3">
    <name type="scientific">Rotaria socialis</name>
    <dbReference type="NCBI Taxonomy" id="392032"/>
    <lineage>
        <taxon>Eukaryota</taxon>
        <taxon>Metazoa</taxon>
        <taxon>Spiralia</taxon>
        <taxon>Gnathifera</taxon>
        <taxon>Rotifera</taxon>
        <taxon>Eurotatoria</taxon>
        <taxon>Bdelloidea</taxon>
        <taxon>Philodinida</taxon>
        <taxon>Philodinidae</taxon>
        <taxon>Rotaria</taxon>
    </lineage>
</organism>
<feature type="non-terminal residue" evidence="2">
    <location>
        <position position="1"/>
    </location>
</feature>
<dbReference type="SUPFAM" id="SSF103657">
    <property type="entry name" value="BAR/IMD domain-like"/>
    <property type="match status" value="1"/>
</dbReference>
<evidence type="ECO:0000313" key="3">
    <source>
        <dbReference type="Proteomes" id="UP000663873"/>
    </source>
</evidence>
<dbReference type="PANTHER" id="PTHR15735:SF12">
    <property type="entry name" value="CDC42-INTERACTING PROTEIN 4, ISOFORM B"/>
    <property type="match status" value="1"/>
</dbReference>
<sequence length="117" mass="14058">HRYSYTVAFCSTLKELHDLALQHEIIAENLRENTVKQIQITIKECREQRKKYLDDYNKVKRQLDKQYDLLTKSLRKYEECFESARRAKEGYDKAHEDLDLSRAQLEKSRDLMTSKSK</sequence>
<feature type="coiled-coil region" evidence="1">
    <location>
        <begin position="13"/>
        <end position="62"/>
    </location>
</feature>
<keyword evidence="1" id="KW-0175">Coiled coil</keyword>